<evidence type="ECO:0000256" key="1">
    <source>
        <dbReference type="SAM" id="MobiDB-lite"/>
    </source>
</evidence>
<protein>
    <submittedName>
        <fullName evidence="2">Uncharacterized protein</fullName>
    </submittedName>
</protein>
<comment type="caution">
    <text evidence="2">The sequence shown here is derived from an EMBL/GenBank/DDBJ whole genome shotgun (WGS) entry which is preliminary data.</text>
</comment>
<reference evidence="2 3" key="1">
    <citation type="journal article" date="2024" name="G3 (Bethesda)">
        <title>Genome assembly of Hibiscus sabdariffa L. provides insights into metabolisms of medicinal natural products.</title>
        <authorList>
            <person name="Kim T."/>
        </authorList>
    </citation>
    <scope>NUCLEOTIDE SEQUENCE [LARGE SCALE GENOMIC DNA]</scope>
    <source>
        <strain evidence="2">TK-2024</strain>
        <tissue evidence="2">Old leaves</tissue>
    </source>
</reference>
<feature type="compositionally biased region" description="Low complexity" evidence="1">
    <location>
        <begin position="15"/>
        <end position="24"/>
    </location>
</feature>
<gene>
    <name evidence="2" type="ORF">V6N12_040998</name>
</gene>
<feature type="region of interest" description="Disordered" evidence="1">
    <location>
        <begin position="1"/>
        <end position="32"/>
    </location>
</feature>
<proteinExistence type="predicted"/>
<dbReference type="EMBL" id="JBBPBM010000020">
    <property type="protein sequence ID" value="KAK8552403.1"/>
    <property type="molecule type" value="Genomic_DNA"/>
</dbReference>
<evidence type="ECO:0000313" key="3">
    <source>
        <dbReference type="Proteomes" id="UP001472677"/>
    </source>
</evidence>
<dbReference type="Proteomes" id="UP001472677">
    <property type="component" value="Unassembled WGS sequence"/>
</dbReference>
<organism evidence="2 3">
    <name type="scientific">Hibiscus sabdariffa</name>
    <name type="common">roselle</name>
    <dbReference type="NCBI Taxonomy" id="183260"/>
    <lineage>
        <taxon>Eukaryota</taxon>
        <taxon>Viridiplantae</taxon>
        <taxon>Streptophyta</taxon>
        <taxon>Embryophyta</taxon>
        <taxon>Tracheophyta</taxon>
        <taxon>Spermatophyta</taxon>
        <taxon>Magnoliopsida</taxon>
        <taxon>eudicotyledons</taxon>
        <taxon>Gunneridae</taxon>
        <taxon>Pentapetalae</taxon>
        <taxon>rosids</taxon>
        <taxon>malvids</taxon>
        <taxon>Malvales</taxon>
        <taxon>Malvaceae</taxon>
        <taxon>Malvoideae</taxon>
        <taxon>Hibiscus</taxon>
    </lineage>
</organism>
<evidence type="ECO:0000313" key="2">
    <source>
        <dbReference type="EMBL" id="KAK8552403.1"/>
    </source>
</evidence>
<accession>A0ABR2E5F6</accession>
<keyword evidence="3" id="KW-1185">Reference proteome</keyword>
<name>A0ABR2E5F6_9ROSI</name>
<sequence length="120" mass="12555">MHHLQILRKEPKSRATAAAATAAAENEGAMEPVPEVGLGAGASAAMAGPMRAQTETTTTTSIRKALETAIVIENLKNSSRFSNQMKIFKILCVVGLVRQVGSKYIEGKAGQAGSCPDFPA</sequence>